<dbReference type="EMBL" id="JAHRIO010022130">
    <property type="protein sequence ID" value="MEQ2165873.1"/>
    <property type="molecule type" value="Genomic_DNA"/>
</dbReference>
<feature type="region of interest" description="Disordered" evidence="1">
    <location>
        <begin position="190"/>
        <end position="212"/>
    </location>
</feature>
<proteinExistence type="predicted"/>
<reference evidence="2 3" key="1">
    <citation type="submission" date="2021-06" db="EMBL/GenBank/DDBJ databases">
        <authorList>
            <person name="Palmer J.M."/>
        </authorList>
    </citation>
    <scope>NUCLEOTIDE SEQUENCE [LARGE SCALE GENOMIC DNA]</scope>
    <source>
        <strain evidence="2 3">GA_2019</strain>
        <tissue evidence="2">Muscle</tissue>
    </source>
</reference>
<organism evidence="2 3">
    <name type="scientific">Goodea atripinnis</name>
    <dbReference type="NCBI Taxonomy" id="208336"/>
    <lineage>
        <taxon>Eukaryota</taxon>
        <taxon>Metazoa</taxon>
        <taxon>Chordata</taxon>
        <taxon>Craniata</taxon>
        <taxon>Vertebrata</taxon>
        <taxon>Euteleostomi</taxon>
        <taxon>Actinopterygii</taxon>
        <taxon>Neopterygii</taxon>
        <taxon>Teleostei</taxon>
        <taxon>Neoteleostei</taxon>
        <taxon>Acanthomorphata</taxon>
        <taxon>Ovalentaria</taxon>
        <taxon>Atherinomorphae</taxon>
        <taxon>Cyprinodontiformes</taxon>
        <taxon>Goodeidae</taxon>
        <taxon>Goodea</taxon>
    </lineage>
</organism>
<feature type="compositionally biased region" description="Polar residues" evidence="1">
    <location>
        <begin position="192"/>
        <end position="205"/>
    </location>
</feature>
<evidence type="ECO:0000256" key="1">
    <source>
        <dbReference type="SAM" id="MobiDB-lite"/>
    </source>
</evidence>
<keyword evidence="3" id="KW-1185">Reference proteome</keyword>
<feature type="region of interest" description="Disordered" evidence="1">
    <location>
        <begin position="1"/>
        <end position="35"/>
    </location>
</feature>
<comment type="caution">
    <text evidence="2">The sequence shown here is derived from an EMBL/GenBank/DDBJ whole genome shotgun (WGS) entry which is preliminary data.</text>
</comment>
<sequence length="308" mass="34149">MRLKKGCNGQRQEGDGGLSAGAGEDQDEGGRHWEAEDDGVLIHPQKLSSYNRDPCHLRAPRKSAEPPVCTACGKSTNEAGHFVHRTKVFCESTSDGVSLLDWIKANGPRVTRWRWNMQQEVMEAGVPALTRKKEHLRQVPQEVDQRDETQQAIRDEVGKLKDGFVSDLLKSGSFHCLRSSSMPRDNLEAASSYLTPDSNSSSPTNFHGRRSAVRRHSHCGVVSPNQSPNSSFAEPCFDERAASLSSSRRLEYKTPEICIEDPSPTPPPSIKLTSCTLWQDLEEVKASGLLNIVTPKEISLQEVRGLKY</sequence>
<evidence type="ECO:0000313" key="2">
    <source>
        <dbReference type="EMBL" id="MEQ2165873.1"/>
    </source>
</evidence>
<accession>A0ABV0N3C0</accession>
<protein>
    <submittedName>
        <fullName evidence="2">Uncharacterized protein</fullName>
    </submittedName>
</protein>
<gene>
    <name evidence="2" type="ORF">GOODEAATRI_021696</name>
</gene>
<dbReference type="Proteomes" id="UP001476798">
    <property type="component" value="Unassembled WGS sequence"/>
</dbReference>
<name>A0ABV0N3C0_9TELE</name>
<evidence type="ECO:0000313" key="3">
    <source>
        <dbReference type="Proteomes" id="UP001476798"/>
    </source>
</evidence>